<reference evidence="1" key="1">
    <citation type="submission" date="2023-11" db="EMBL/GenBank/DDBJ databases">
        <authorList>
            <person name="Poullet M."/>
        </authorList>
    </citation>
    <scope>NUCLEOTIDE SEQUENCE</scope>
    <source>
        <strain evidence="1">E1834</strain>
    </source>
</reference>
<keyword evidence="2" id="KW-1185">Reference proteome</keyword>
<evidence type="ECO:0000313" key="2">
    <source>
        <dbReference type="Proteomes" id="UP001497535"/>
    </source>
</evidence>
<sequence length="84" mass="9773">MSCFYNYLISCTHTVRIFTYKHLKGNIPRYPGNSQNPLNVISGRQMCSLIYELQFLTKLYLCGAERLRHASLLPQLKCLDMSVR</sequence>
<dbReference type="EMBL" id="CAVMJV010000025">
    <property type="protein sequence ID" value="CAK5074099.1"/>
    <property type="molecule type" value="Genomic_DNA"/>
</dbReference>
<name>A0ACB0Z682_MELEN</name>
<organism evidence="1 2">
    <name type="scientific">Meloidogyne enterolobii</name>
    <name type="common">Root-knot nematode worm</name>
    <name type="synonym">Meloidogyne mayaguensis</name>
    <dbReference type="NCBI Taxonomy" id="390850"/>
    <lineage>
        <taxon>Eukaryota</taxon>
        <taxon>Metazoa</taxon>
        <taxon>Ecdysozoa</taxon>
        <taxon>Nematoda</taxon>
        <taxon>Chromadorea</taxon>
        <taxon>Rhabditida</taxon>
        <taxon>Tylenchina</taxon>
        <taxon>Tylenchomorpha</taxon>
        <taxon>Tylenchoidea</taxon>
        <taxon>Meloidogynidae</taxon>
        <taxon>Meloidogyninae</taxon>
        <taxon>Meloidogyne</taxon>
    </lineage>
</organism>
<gene>
    <name evidence="1" type="ORF">MENTE1834_LOCUS20799</name>
</gene>
<dbReference type="Proteomes" id="UP001497535">
    <property type="component" value="Unassembled WGS sequence"/>
</dbReference>
<protein>
    <submittedName>
        <fullName evidence="1">Uncharacterized protein</fullName>
    </submittedName>
</protein>
<comment type="caution">
    <text evidence="1">The sequence shown here is derived from an EMBL/GenBank/DDBJ whole genome shotgun (WGS) entry which is preliminary data.</text>
</comment>
<accession>A0ACB0Z682</accession>
<proteinExistence type="predicted"/>
<evidence type="ECO:0000313" key="1">
    <source>
        <dbReference type="EMBL" id="CAK5074099.1"/>
    </source>
</evidence>